<evidence type="ECO:0000313" key="2">
    <source>
        <dbReference type="Proteomes" id="UP001138681"/>
    </source>
</evidence>
<sequence>MHVMGAVLAVPEGKKADYLEMARWMGDMFREFGAIEVAENWEEDVKDGEQTDFRRAVKAEDDEKIVFSWIVWPDKATHDAAHEKMIQDPRMQEMPSEMPFDGGRMIFGSFENIFHSR</sequence>
<proteinExistence type="predicted"/>
<comment type="caution">
    <text evidence="1">The sequence shown here is derived from an EMBL/GenBank/DDBJ whole genome shotgun (WGS) entry which is preliminary data.</text>
</comment>
<dbReference type="AlphaFoldDB" id="A0A9X1JNA6"/>
<gene>
    <name evidence="1" type="ORF">KCG46_08050</name>
</gene>
<keyword evidence="2" id="KW-1185">Reference proteome</keyword>
<dbReference type="PIRSF" id="PIRSF007028">
    <property type="entry name" value="UCP007028"/>
    <property type="match status" value="1"/>
</dbReference>
<accession>A0A9X1JNA6</accession>
<dbReference type="Proteomes" id="UP001138681">
    <property type="component" value="Unassembled WGS sequence"/>
</dbReference>
<reference evidence="1" key="1">
    <citation type="submission" date="2021-04" db="EMBL/GenBank/DDBJ databases">
        <authorList>
            <person name="Pira H."/>
            <person name="Risdian C."/>
            <person name="Wink J."/>
        </authorList>
    </citation>
    <scope>NUCLEOTIDE SEQUENCE</scope>
    <source>
        <strain evidence="1">WH158</strain>
    </source>
</reference>
<protein>
    <submittedName>
        <fullName evidence="1">DUF1428 domain-containing protein</fullName>
    </submittedName>
</protein>
<dbReference type="InterPro" id="IPR009874">
    <property type="entry name" value="DUF1428"/>
</dbReference>
<organism evidence="1 2">
    <name type="scientific">Erythrobacter crassostreae</name>
    <dbReference type="NCBI Taxonomy" id="2828328"/>
    <lineage>
        <taxon>Bacteria</taxon>
        <taxon>Pseudomonadati</taxon>
        <taxon>Pseudomonadota</taxon>
        <taxon>Alphaproteobacteria</taxon>
        <taxon>Sphingomonadales</taxon>
        <taxon>Erythrobacteraceae</taxon>
        <taxon>Erythrobacter/Porphyrobacter group</taxon>
        <taxon>Erythrobacter</taxon>
    </lineage>
</organism>
<dbReference type="EMBL" id="JAGSPC010000001">
    <property type="protein sequence ID" value="MBV7259523.1"/>
    <property type="molecule type" value="Genomic_DNA"/>
</dbReference>
<dbReference type="Pfam" id="PF07237">
    <property type="entry name" value="DUF1428"/>
    <property type="match status" value="1"/>
</dbReference>
<name>A0A9X1JNA6_9SPHN</name>
<dbReference type="RefSeq" id="WP_218404741.1">
    <property type="nucleotide sequence ID" value="NZ_JAGSPC010000001.1"/>
</dbReference>
<evidence type="ECO:0000313" key="1">
    <source>
        <dbReference type="EMBL" id="MBV7259523.1"/>
    </source>
</evidence>